<evidence type="ECO:0000259" key="4">
    <source>
        <dbReference type="Pfam" id="PF08241"/>
    </source>
</evidence>
<dbReference type="PROSITE" id="PS50005">
    <property type="entry name" value="TPR"/>
    <property type="match status" value="1"/>
</dbReference>
<name>A0ABS9ZAI2_9HYPH</name>
<sequence>MTPTGAFHSSPTGSSGDLAADRRYQWAVGAFEARDFEAARDLFMQAIELAPHWAPGRFGLGEALEALGRREDAIAAYREALARDPADACGAALRLARLGDQRPVAAPRAYVQTLFDQYAANFDRHLVETLAYRGPQILRDAIERAAPGRIFANMLDLGCGAGHAGETFRARVGNMAGVDLSPAMIGQCRGRRLYDRLAVADLLDFLAAEPGESADLAVAADVFVYIGDLDRVFAAVARVLIPGGLFAFTAQNAAGGATFGVGADMRFAHSQAYLRDCAGRTGFAILELAPAAVRKERGEDVPGWAVVLRKN</sequence>
<dbReference type="SMART" id="SM00028">
    <property type="entry name" value="TPR"/>
    <property type="match status" value="2"/>
</dbReference>
<keyword evidence="5" id="KW-0489">Methyltransferase</keyword>
<keyword evidence="5" id="KW-0808">Transferase</keyword>
<dbReference type="Gene3D" id="1.25.40.10">
    <property type="entry name" value="Tetratricopeptide repeat domain"/>
    <property type="match status" value="1"/>
</dbReference>
<protein>
    <submittedName>
        <fullName evidence="5">Methyltransferase domain-containing protein</fullName>
    </submittedName>
</protein>
<dbReference type="PANTHER" id="PTHR43861">
    <property type="entry name" value="TRANS-ACONITATE 2-METHYLTRANSFERASE-RELATED"/>
    <property type="match status" value="1"/>
</dbReference>
<dbReference type="Gene3D" id="3.40.50.150">
    <property type="entry name" value="Vaccinia Virus protein VP39"/>
    <property type="match status" value="1"/>
</dbReference>
<comment type="caution">
    <text evidence="5">The sequence shown here is derived from an EMBL/GenBank/DDBJ whole genome shotgun (WGS) entry which is preliminary data.</text>
</comment>
<dbReference type="InterPro" id="IPR019734">
    <property type="entry name" value="TPR_rpt"/>
</dbReference>
<dbReference type="PANTHER" id="PTHR43861:SF1">
    <property type="entry name" value="TRANS-ACONITATE 2-METHYLTRANSFERASE"/>
    <property type="match status" value="1"/>
</dbReference>
<evidence type="ECO:0000256" key="2">
    <source>
        <dbReference type="ARBA" id="ARBA00022803"/>
    </source>
</evidence>
<evidence type="ECO:0000256" key="3">
    <source>
        <dbReference type="PROSITE-ProRule" id="PRU00339"/>
    </source>
</evidence>
<dbReference type="InterPro" id="IPR029063">
    <property type="entry name" value="SAM-dependent_MTases_sf"/>
</dbReference>
<organism evidence="5 6">
    <name type="scientific">Candidatus Rhodoblastus alkanivorans</name>
    <dbReference type="NCBI Taxonomy" id="2954117"/>
    <lineage>
        <taxon>Bacteria</taxon>
        <taxon>Pseudomonadati</taxon>
        <taxon>Pseudomonadota</taxon>
        <taxon>Alphaproteobacteria</taxon>
        <taxon>Hyphomicrobiales</taxon>
        <taxon>Rhodoblastaceae</taxon>
        <taxon>Rhodoblastus</taxon>
    </lineage>
</organism>
<keyword evidence="6" id="KW-1185">Reference proteome</keyword>
<accession>A0ABS9ZAI2</accession>
<keyword evidence="1" id="KW-0677">Repeat</keyword>
<proteinExistence type="predicted"/>
<dbReference type="Pfam" id="PF07719">
    <property type="entry name" value="TPR_2"/>
    <property type="match status" value="1"/>
</dbReference>
<evidence type="ECO:0000313" key="5">
    <source>
        <dbReference type="EMBL" id="MCI4684582.1"/>
    </source>
</evidence>
<keyword evidence="2 3" id="KW-0802">TPR repeat</keyword>
<dbReference type="InterPro" id="IPR013216">
    <property type="entry name" value="Methyltransf_11"/>
</dbReference>
<dbReference type="GO" id="GO:0008168">
    <property type="term" value="F:methyltransferase activity"/>
    <property type="evidence" value="ECO:0007669"/>
    <property type="project" value="UniProtKB-KW"/>
</dbReference>
<dbReference type="InterPro" id="IPR011990">
    <property type="entry name" value="TPR-like_helical_dom_sf"/>
</dbReference>
<reference evidence="5" key="1">
    <citation type="journal article" date="2022" name="ISME J.">
        <title>Identification of active gaseous-alkane degraders at natural gas seeps.</title>
        <authorList>
            <person name="Farhan Ul Haque M."/>
            <person name="Hernandez M."/>
            <person name="Crombie A.T."/>
            <person name="Murrell J.C."/>
        </authorList>
    </citation>
    <scope>NUCLEOTIDE SEQUENCE</scope>
    <source>
        <strain evidence="5">PC2</strain>
    </source>
</reference>
<evidence type="ECO:0000313" key="6">
    <source>
        <dbReference type="Proteomes" id="UP001139104"/>
    </source>
</evidence>
<feature type="domain" description="Methyltransferase type 11" evidence="4">
    <location>
        <begin position="155"/>
        <end position="248"/>
    </location>
</feature>
<dbReference type="InterPro" id="IPR013105">
    <property type="entry name" value="TPR_2"/>
</dbReference>
<dbReference type="Pfam" id="PF08241">
    <property type="entry name" value="Methyltransf_11"/>
    <property type="match status" value="1"/>
</dbReference>
<gene>
    <name evidence="5" type="ORF">K2U94_17715</name>
</gene>
<dbReference type="SUPFAM" id="SSF48452">
    <property type="entry name" value="TPR-like"/>
    <property type="match status" value="1"/>
</dbReference>
<feature type="repeat" description="TPR" evidence="3">
    <location>
        <begin position="54"/>
        <end position="87"/>
    </location>
</feature>
<dbReference type="Proteomes" id="UP001139104">
    <property type="component" value="Unassembled WGS sequence"/>
</dbReference>
<evidence type="ECO:0000256" key="1">
    <source>
        <dbReference type="ARBA" id="ARBA00022737"/>
    </source>
</evidence>
<dbReference type="SUPFAM" id="SSF53335">
    <property type="entry name" value="S-adenosyl-L-methionine-dependent methyltransferases"/>
    <property type="match status" value="1"/>
</dbReference>
<dbReference type="CDD" id="cd02440">
    <property type="entry name" value="AdoMet_MTases"/>
    <property type="match status" value="1"/>
</dbReference>
<dbReference type="GO" id="GO:0032259">
    <property type="term" value="P:methylation"/>
    <property type="evidence" value="ECO:0007669"/>
    <property type="project" value="UniProtKB-KW"/>
</dbReference>
<dbReference type="RefSeq" id="WP_243068473.1">
    <property type="nucleotide sequence ID" value="NZ_JAIVFK010000001.1"/>
</dbReference>
<dbReference type="EMBL" id="JAIVFP010000001">
    <property type="protein sequence ID" value="MCI4684582.1"/>
    <property type="molecule type" value="Genomic_DNA"/>
</dbReference>